<keyword evidence="3" id="KW-0732">Signal</keyword>
<keyword evidence="5" id="KW-1185">Reference proteome</keyword>
<feature type="chain" id="PRO_5001591211" evidence="3">
    <location>
        <begin position="27"/>
        <end position="319"/>
    </location>
</feature>
<evidence type="ECO:0000313" key="5">
    <source>
        <dbReference type="Proteomes" id="UP000027581"/>
    </source>
</evidence>
<protein>
    <submittedName>
        <fullName evidence="4">Rifin</fullName>
    </submittedName>
</protein>
<dbReference type="AlphaFoldDB" id="A0A060RQ84"/>
<feature type="transmembrane region" description="Helical" evidence="2">
    <location>
        <begin position="278"/>
        <end position="299"/>
    </location>
</feature>
<evidence type="ECO:0000256" key="2">
    <source>
        <dbReference type="SAM" id="Phobius"/>
    </source>
</evidence>
<dbReference type="InterPro" id="IPR006373">
    <property type="entry name" value="VSA_Rifin"/>
</dbReference>
<keyword evidence="2" id="KW-0812">Transmembrane</keyword>
<accession>A0A060RQ84</accession>
<dbReference type="Proteomes" id="UP000027581">
    <property type="component" value="Unassembled WGS sequence"/>
</dbReference>
<reference evidence="4" key="2">
    <citation type="submission" date="2014-05" db="EMBL/GenBank/DDBJ databases">
        <title>The genome sequences of chimpanzee malaria parasites reveal the path to human adaptation.</title>
        <authorList>
            <person name="Otto T.D."/>
            <person name="Rayner J.C."/>
            <person name="Boehme U."/>
            <person name="Pain A."/>
            <person name="Spottiswoode N."/>
            <person name="Sanders M."/>
            <person name="Quail M."/>
            <person name="Ollomo B."/>
            <person name="Renaud F."/>
            <person name="Thomas A.W."/>
            <person name="Prugnolle F."/>
            <person name="Conway D.J."/>
            <person name="Newbold C."/>
            <person name="Berriman M."/>
        </authorList>
    </citation>
    <scope>NUCLEOTIDE SEQUENCE [LARGE SCALE GENOMIC DNA]</scope>
    <source>
        <strain evidence="4">CDC</strain>
    </source>
</reference>
<dbReference type="VEuPathDB" id="PlasmoDB:PRG01_0016100"/>
<dbReference type="EMBL" id="HG810463">
    <property type="protein sequence ID" value="CDO61669.1"/>
    <property type="molecule type" value="Genomic_DNA"/>
</dbReference>
<feature type="coiled-coil region" evidence="1">
    <location>
        <begin position="69"/>
        <end position="96"/>
    </location>
</feature>
<gene>
    <name evidence="4" type="primary">RIF</name>
    <name evidence="4" type="ORF">PRCDC_0030500</name>
</gene>
<name>A0A060RQ84_PLARE</name>
<dbReference type="VEuPathDB" id="PlasmoDB:PRCDC_0030500"/>
<proteinExistence type="predicted"/>
<keyword evidence="2" id="KW-0472">Membrane</keyword>
<evidence type="ECO:0000313" key="4">
    <source>
        <dbReference type="EMBL" id="CDO61669.1"/>
    </source>
</evidence>
<dbReference type="PhylomeDB" id="A0A060RQ84"/>
<dbReference type="Pfam" id="PF02009">
    <property type="entry name" value="RIFIN"/>
    <property type="match status" value="1"/>
</dbReference>
<evidence type="ECO:0000256" key="1">
    <source>
        <dbReference type="SAM" id="Coils"/>
    </source>
</evidence>
<organism evidence="4 5">
    <name type="scientific">Plasmodium reichenowi</name>
    <dbReference type="NCBI Taxonomy" id="5854"/>
    <lineage>
        <taxon>Eukaryota</taxon>
        <taxon>Sar</taxon>
        <taxon>Alveolata</taxon>
        <taxon>Apicomplexa</taxon>
        <taxon>Aconoidasida</taxon>
        <taxon>Haemosporida</taxon>
        <taxon>Plasmodiidae</taxon>
        <taxon>Plasmodium</taxon>
        <taxon>Plasmodium (Laverania)</taxon>
    </lineage>
</organism>
<sequence length="319" mass="36219">MNLHCSKILLFVIPLNILVTLYHVYSKNKPYITTHHTPIYISRVLSEGDTRSSIYDKDEEMKSVKENFYRKTSQIFQEYEERMKDKRQKHKEQRDKNIQKIIEKDKMDKSLTEKIEKGCLRCGCALGGGVLPVWGLVSGLWYATLSQHVTKVAIQKGIEEGLKVGLDVVIKIADPSSVVQGAKIPTVEMLQPWTTGISSDNVTLYGIFECINNNIKGPLLDTHQPFFTTVKRMVEKTFPVFNSEYNQQATAVASAVEEGKALKAAEFAAKTGLLSNTIIASVVTILVIVLVMIIIYLILRYRRKEKMKKKAEYTKLLKE</sequence>
<keyword evidence="2" id="KW-1133">Transmembrane helix</keyword>
<feature type="signal peptide" evidence="3">
    <location>
        <begin position="1"/>
        <end position="26"/>
    </location>
</feature>
<dbReference type="NCBIfam" id="TIGR01477">
    <property type="entry name" value="RIFIN"/>
    <property type="match status" value="1"/>
</dbReference>
<evidence type="ECO:0000256" key="3">
    <source>
        <dbReference type="SAM" id="SignalP"/>
    </source>
</evidence>
<keyword evidence="1" id="KW-0175">Coiled coil</keyword>
<reference evidence="4" key="1">
    <citation type="submission" date="2014-01" db="EMBL/GenBank/DDBJ databases">
        <authorList>
            <person name="Aslett M."/>
        </authorList>
    </citation>
    <scope>NUCLEOTIDE SEQUENCE</scope>
    <source>
        <strain evidence="4">CDC</strain>
    </source>
</reference>